<keyword evidence="3" id="KW-1185">Reference proteome</keyword>
<proteinExistence type="predicted"/>
<gene>
    <name evidence="2" type="ORF">EL18_02597</name>
</gene>
<protein>
    <submittedName>
        <fullName evidence="2">Uncharacterized protein</fullName>
    </submittedName>
</protein>
<organism evidence="2 3">
    <name type="scientific">Nitratireductor basaltis</name>
    <dbReference type="NCBI Taxonomy" id="472175"/>
    <lineage>
        <taxon>Bacteria</taxon>
        <taxon>Pseudomonadati</taxon>
        <taxon>Pseudomonadota</taxon>
        <taxon>Alphaproteobacteria</taxon>
        <taxon>Hyphomicrobiales</taxon>
        <taxon>Phyllobacteriaceae</taxon>
        <taxon>Nitratireductor</taxon>
    </lineage>
</organism>
<name>A0A084U5W1_9HYPH</name>
<evidence type="ECO:0000313" key="3">
    <source>
        <dbReference type="Proteomes" id="UP000053675"/>
    </source>
</evidence>
<reference evidence="2 3" key="1">
    <citation type="submission" date="2014-05" db="EMBL/GenBank/DDBJ databases">
        <title>Draft Genome Sequence of Nitratireductor basaltis Strain UMTGB225, A Marine Bacterium Isolated from Green Barrel Tunicate.</title>
        <authorList>
            <person name="Gan H.Y."/>
        </authorList>
    </citation>
    <scope>NUCLEOTIDE SEQUENCE [LARGE SCALE GENOMIC DNA]</scope>
    <source>
        <strain evidence="2 3">UMTGB225</strain>
    </source>
</reference>
<evidence type="ECO:0000313" key="2">
    <source>
        <dbReference type="EMBL" id="KFB08347.1"/>
    </source>
</evidence>
<comment type="caution">
    <text evidence="2">The sequence shown here is derived from an EMBL/GenBank/DDBJ whole genome shotgun (WGS) entry which is preliminary data.</text>
</comment>
<sequence>MKIDEYRPDGRGGVKDYLSVAGPQRRTAKDHASRRTSQTATAFGQPRRSIIILQGDALPHLLDVGRGMQIIAIDIGQAGPA</sequence>
<feature type="region of interest" description="Disordered" evidence="1">
    <location>
        <begin position="1"/>
        <end position="43"/>
    </location>
</feature>
<accession>A0A084U5W1</accession>
<dbReference type="EMBL" id="JMQM01000002">
    <property type="protein sequence ID" value="KFB08347.1"/>
    <property type="molecule type" value="Genomic_DNA"/>
</dbReference>
<dbReference type="PATRIC" id="fig|472175.3.peg.2589"/>
<dbReference type="AlphaFoldDB" id="A0A084U5W1"/>
<dbReference type="Proteomes" id="UP000053675">
    <property type="component" value="Unassembled WGS sequence"/>
</dbReference>
<feature type="compositionally biased region" description="Basic and acidic residues" evidence="1">
    <location>
        <begin position="1"/>
        <end position="14"/>
    </location>
</feature>
<evidence type="ECO:0000256" key="1">
    <source>
        <dbReference type="SAM" id="MobiDB-lite"/>
    </source>
</evidence>